<gene>
    <name evidence="1" type="ORF">FXF65_30120</name>
</gene>
<evidence type="ECO:0000313" key="2">
    <source>
        <dbReference type="Proteomes" id="UP000322634"/>
    </source>
</evidence>
<protein>
    <recommendedName>
        <fullName evidence="3">WXG100 family type VII secretion target</fullName>
    </recommendedName>
</protein>
<proteinExistence type="predicted"/>
<evidence type="ECO:0008006" key="3">
    <source>
        <dbReference type="Google" id="ProtNLM"/>
    </source>
</evidence>
<dbReference type="SUPFAM" id="SSF140453">
    <property type="entry name" value="EsxAB dimer-like"/>
    <property type="match status" value="1"/>
</dbReference>
<dbReference type="OrthoDB" id="3387628at2"/>
<organism evidence="1 2">
    <name type="scientific">Actinomadura syzygii</name>
    <dbReference type="NCBI Taxonomy" id="1427538"/>
    <lineage>
        <taxon>Bacteria</taxon>
        <taxon>Bacillati</taxon>
        <taxon>Actinomycetota</taxon>
        <taxon>Actinomycetes</taxon>
        <taxon>Streptosporangiales</taxon>
        <taxon>Thermomonosporaceae</taxon>
        <taxon>Actinomadura</taxon>
    </lineage>
</organism>
<dbReference type="AlphaFoldDB" id="A0A5D0TXZ6"/>
<reference evidence="1 2" key="1">
    <citation type="submission" date="2019-08" db="EMBL/GenBank/DDBJ databases">
        <title>Actinomadura sp. nov. CYP1-5 isolated from mountain soil.</title>
        <authorList>
            <person name="Songsumanus A."/>
            <person name="Kuncharoen N."/>
            <person name="Kudo T."/>
            <person name="Yuki M."/>
            <person name="Igarashi Y."/>
            <person name="Tanasupawat S."/>
        </authorList>
    </citation>
    <scope>NUCLEOTIDE SEQUENCE [LARGE SCALE GENOMIC DNA]</scope>
    <source>
        <strain evidence="1 2">GKU157</strain>
    </source>
</reference>
<comment type="caution">
    <text evidence="1">The sequence shown here is derived from an EMBL/GenBank/DDBJ whole genome shotgun (WGS) entry which is preliminary data.</text>
</comment>
<dbReference type="InterPro" id="IPR010310">
    <property type="entry name" value="T7SS_ESAT-6-like"/>
</dbReference>
<evidence type="ECO:0000313" key="1">
    <source>
        <dbReference type="EMBL" id="TYC11201.1"/>
    </source>
</evidence>
<dbReference type="InterPro" id="IPR036689">
    <property type="entry name" value="ESAT-6-like_sf"/>
</dbReference>
<dbReference type="Pfam" id="PF06013">
    <property type="entry name" value="WXG100"/>
    <property type="match status" value="1"/>
</dbReference>
<name>A0A5D0TXZ6_9ACTN</name>
<accession>A0A5D0TXZ6</accession>
<keyword evidence="2" id="KW-1185">Reference proteome</keyword>
<dbReference type="RefSeq" id="WP_148353409.1">
    <property type="nucleotide sequence ID" value="NZ_JBHSBF010000030.1"/>
</dbReference>
<sequence length="105" mass="11972">MPPADGRMRMQRVMMDDITTRMDNAATQIQQTLTNMDRDIKLLLGDENWQGTERQEYDTQQLIWNQSAAQMHGAAVTGGATLQRMVENVDVTEAVNRKAWQNVYG</sequence>
<dbReference type="EMBL" id="VSFF01000011">
    <property type="protein sequence ID" value="TYC11201.1"/>
    <property type="molecule type" value="Genomic_DNA"/>
</dbReference>
<dbReference type="Gene3D" id="1.10.287.1060">
    <property type="entry name" value="ESAT-6-like"/>
    <property type="match status" value="1"/>
</dbReference>
<dbReference type="Proteomes" id="UP000322634">
    <property type="component" value="Unassembled WGS sequence"/>
</dbReference>